<dbReference type="OrthoDB" id="1933521at2759"/>
<feature type="signal peptide" evidence="6">
    <location>
        <begin position="1"/>
        <end position="21"/>
    </location>
</feature>
<accession>A0A022RKX3</accession>
<dbReference type="FunFam" id="3.30.430.20:FF:000002">
    <property type="entry name" value="Cysteine-rich receptor-like protein kinase 10"/>
    <property type="match status" value="1"/>
</dbReference>
<dbReference type="InterPro" id="IPR002902">
    <property type="entry name" value="GNK2"/>
</dbReference>
<dbReference type="PANTHER" id="PTHR32411:SF55">
    <property type="entry name" value="CYSTEINE-RICH REPEAT SECRETORY PROTEIN 55"/>
    <property type="match status" value="1"/>
</dbReference>
<dbReference type="EMBL" id="KI630394">
    <property type="protein sequence ID" value="EYU40654.1"/>
    <property type="molecule type" value="Genomic_DNA"/>
</dbReference>
<evidence type="ECO:0000256" key="3">
    <source>
        <dbReference type="ARBA" id="ARBA00022729"/>
    </source>
</evidence>
<dbReference type="eggNOG" id="ENOG502QT6G">
    <property type="taxonomic scope" value="Eukaryota"/>
</dbReference>
<evidence type="ECO:0000256" key="2">
    <source>
        <dbReference type="ARBA" id="ARBA00022525"/>
    </source>
</evidence>
<organism evidence="8 9">
    <name type="scientific">Erythranthe guttata</name>
    <name type="common">Yellow monkey flower</name>
    <name type="synonym">Mimulus guttatus</name>
    <dbReference type="NCBI Taxonomy" id="4155"/>
    <lineage>
        <taxon>Eukaryota</taxon>
        <taxon>Viridiplantae</taxon>
        <taxon>Streptophyta</taxon>
        <taxon>Embryophyta</taxon>
        <taxon>Tracheophyta</taxon>
        <taxon>Spermatophyta</taxon>
        <taxon>Magnoliopsida</taxon>
        <taxon>eudicotyledons</taxon>
        <taxon>Gunneridae</taxon>
        <taxon>Pentapetalae</taxon>
        <taxon>asterids</taxon>
        <taxon>lamiids</taxon>
        <taxon>Lamiales</taxon>
        <taxon>Phrymaceae</taxon>
        <taxon>Erythranthe</taxon>
    </lineage>
</organism>
<dbReference type="PROSITE" id="PS51473">
    <property type="entry name" value="GNK2"/>
    <property type="match status" value="2"/>
</dbReference>
<comment type="subcellular location">
    <subcellularLocation>
        <location evidence="1">Secreted</location>
    </subcellularLocation>
</comment>
<dbReference type="Pfam" id="PF01657">
    <property type="entry name" value="Stress-antifung"/>
    <property type="match status" value="2"/>
</dbReference>
<proteinExistence type="inferred from homology"/>
<keyword evidence="2" id="KW-0964">Secreted</keyword>
<evidence type="ECO:0000256" key="5">
    <source>
        <dbReference type="ARBA" id="ARBA00038515"/>
    </source>
</evidence>
<comment type="similarity">
    <text evidence="5">Belongs to the cysteine-rich repeat secretory protein family.</text>
</comment>
<dbReference type="OMA" id="QEWRDNC"/>
<protein>
    <recommendedName>
        <fullName evidence="7">Gnk2-homologous domain-containing protein</fullName>
    </recommendedName>
</protein>
<evidence type="ECO:0000313" key="9">
    <source>
        <dbReference type="Proteomes" id="UP000030748"/>
    </source>
</evidence>
<feature type="domain" description="Gnk2-homologous" evidence="7">
    <location>
        <begin position="22"/>
        <end position="125"/>
    </location>
</feature>
<keyword evidence="4" id="KW-0677">Repeat</keyword>
<evidence type="ECO:0000259" key="7">
    <source>
        <dbReference type="PROSITE" id="PS51473"/>
    </source>
</evidence>
<evidence type="ECO:0000313" key="8">
    <source>
        <dbReference type="EMBL" id="EYU40654.1"/>
    </source>
</evidence>
<dbReference type="STRING" id="4155.A0A022RKX3"/>
<dbReference type="CDD" id="cd23509">
    <property type="entry name" value="Gnk2-like"/>
    <property type="match status" value="2"/>
</dbReference>
<feature type="chain" id="PRO_5001507726" description="Gnk2-homologous domain-containing protein" evidence="6">
    <location>
        <begin position="22"/>
        <end position="263"/>
    </location>
</feature>
<dbReference type="PANTHER" id="PTHR32411">
    <property type="entry name" value="CYSTEINE-RICH REPEAT SECRETORY PROTEIN 38-RELATED"/>
    <property type="match status" value="1"/>
</dbReference>
<reference evidence="8 9" key="1">
    <citation type="journal article" date="2013" name="Proc. Natl. Acad. Sci. U.S.A.">
        <title>Fine-scale variation in meiotic recombination in Mimulus inferred from population shotgun sequencing.</title>
        <authorList>
            <person name="Hellsten U."/>
            <person name="Wright K.M."/>
            <person name="Jenkins J."/>
            <person name="Shu S."/>
            <person name="Yuan Y."/>
            <person name="Wessler S.R."/>
            <person name="Schmutz J."/>
            <person name="Willis J.H."/>
            <person name="Rokhsar D.S."/>
        </authorList>
    </citation>
    <scope>NUCLEOTIDE SEQUENCE [LARGE SCALE GENOMIC DNA]</scope>
    <source>
        <strain evidence="9">cv. DUN x IM62</strain>
    </source>
</reference>
<dbReference type="GO" id="GO:0005576">
    <property type="term" value="C:extracellular region"/>
    <property type="evidence" value="ECO:0007669"/>
    <property type="project" value="UniProtKB-SubCell"/>
</dbReference>
<gene>
    <name evidence="8" type="ORF">MIMGU_mgv1a012036mg</name>
</gene>
<keyword evidence="9" id="KW-1185">Reference proteome</keyword>
<evidence type="ECO:0000256" key="6">
    <source>
        <dbReference type="SAM" id="SignalP"/>
    </source>
</evidence>
<evidence type="ECO:0000256" key="4">
    <source>
        <dbReference type="ARBA" id="ARBA00022737"/>
    </source>
</evidence>
<dbReference type="Proteomes" id="UP000030748">
    <property type="component" value="Unassembled WGS sequence"/>
</dbReference>
<dbReference type="KEGG" id="egt:105954444"/>
<dbReference type="InterPro" id="IPR050581">
    <property type="entry name" value="CRR_secretory_protein"/>
</dbReference>
<name>A0A022RKX3_ERYGU</name>
<dbReference type="InterPro" id="IPR038408">
    <property type="entry name" value="GNK2_sf"/>
</dbReference>
<dbReference type="AlphaFoldDB" id="A0A022RKX3"/>
<sequence length="263" mass="29029">MKLISNLLFLFFFLFFSLTESADPLANFCNDNSRTDNTSQISRNIDNLLSVLVSGTVQNGFTATSLGEADSQIYGLSQCRGDVSKNDCSVCIKDAAESIRKLCPDQSDARITYDYCFLRYSHATFFGQVDTSPAVYYWNVENVTGVDDFNGKLGSLMDEIRSEAVGPAQNKGLGKGESKVSPLVTLYALAQCTRDLSDINCAQCVAIAVGNFPRFCDNKRGCRVLYSSCYVRYELYPFFFPLDSKDSLVSSSGIHESFVATKP</sequence>
<evidence type="ECO:0000256" key="1">
    <source>
        <dbReference type="ARBA" id="ARBA00004613"/>
    </source>
</evidence>
<dbReference type="PhylomeDB" id="A0A022RKX3"/>
<dbReference type="Gene3D" id="3.30.430.20">
    <property type="entry name" value="Gnk2 domain, C-X8-C-X2-C motif"/>
    <property type="match status" value="2"/>
</dbReference>
<feature type="domain" description="Gnk2-homologous" evidence="7">
    <location>
        <begin position="131"/>
        <end position="238"/>
    </location>
</feature>
<keyword evidence="3 6" id="KW-0732">Signal</keyword>